<dbReference type="EMBL" id="HBUE01282911">
    <property type="protein sequence ID" value="CAG6569988.1"/>
    <property type="molecule type" value="Transcribed_RNA"/>
</dbReference>
<proteinExistence type="predicted"/>
<evidence type="ECO:0000313" key="1">
    <source>
        <dbReference type="EMBL" id="CAG6569988.1"/>
    </source>
</evidence>
<sequence length="137" mass="15721">MGKGVRVLSRTVRRRITGRSVGEKRKVTARSLPWIGSDHEDRNFDVLDETYEAIEVVFEEYPFDLRLVLSDGSSLWHCVQCKLRGCRVKLKIDAKRMLATFGGSIDKNNHMNELDKLMECPEGKGMVQFDGKKMTTR</sequence>
<protein>
    <submittedName>
        <fullName evidence="1">(northern house mosquito) hypothetical protein</fullName>
    </submittedName>
</protein>
<dbReference type="AlphaFoldDB" id="A0A8D8JG20"/>
<dbReference type="EMBL" id="HBUE01177375">
    <property type="protein sequence ID" value="CAG6518455.1"/>
    <property type="molecule type" value="Transcribed_RNA"/>
</dbReference>
<name>A0A8D8JG20_CULPI</name>
<accession>A0A8D8JG20</accession>
<reference evidence="1" key="1">
    <citation type="submission" date="2021-05" db="EMBL/GenBank/DDBJ databases">
        <authorList>
            <person name="Alioto T."/>
            <person name="Alioto T."/>
            <person name="Gomez Garrido J."/>
        </authorList>
    </citation>
    <scope>NUCLEOTIDE SEQUENCE</scope>
</reference>
<organism evidence="1">
    <name type="scientific">Culex pipiens</name>
    <name type="common">House mosquito</name>
    <dbReference type="NCBI Taxonomy" id="7175"/>
    <lineage>
        <taxon>Eukaryota</taxon>
        <taxon>Metazoa</taxon>
        <taxon>Ecdysozoa</taxon>
        <taxon>Arthropoda</taxon>
        <taxon>Hexapoda</taxon>
        <taxon>Insecta</taxon>
        <taxon>Pterygota</taxon>
        <taxon>Neoptera</taxon>
        <taxon>Endopterygota</taxon>
        <taxon>Diptera</taxon>
        <taxon>Nematocera</taxon>
        <taxon>Culicoidea</taxon>
        <taxon>Culicidae</taxon>
        <taxon>Culicinae</taxon>
        <taxon>Culicini</taxon>
        <taxon>Culex</taxon>
        <taxon>Culex</taxon>
    </lineage>
</organism>